<dbReference type="CDD" id="cd06661">
    <property type="entry name" value="GGCT_like"/>
    <property type="match status" value="1"/>
</dbReference>
<dbReference type="PANTHER" id="PTHR12935">
    <property type="entry name" value="GAMMA-GLUTAMYLCYCLOTRANSFERASE"/>
    <property type="match status" value="1"/>
</dbReference>
<evidence type="ECO:0000259" key="3">
    <source>
        <dbReference type="PROSITE" id="PS52002"/>
    </source>
</evidence>
<dbReference type="InterPro" id="IPR034102">
    <property type="entry name" value="Sm_D1"/>
</dbReference>
<dbReference type="Pfam" id="PF13772">
    <property type="entry name" value="AIG2_2"/>
    <property type="match status" value="1"/>
</dbReference>
<feature type="domain" description="Sm" evidence="3">
    <location>
        <begin position="1"/>
        <end position="67"/>
    </location>
</feature>
<proteinExistence type="predicted"/>
<evidence type="ECO:0000313" key="5">
    <source>
        <dbReference type="Proteomes" id="UP001166093"/>
    </source>
</evidence>
<protein>
    <recommendedName>
        <fullName evidence="2">snRNP core protein D1</fullName>
    </recommendedName>
</protein>
<dbReference type="Proteomes" id="UP001166093">
    <property type="component" value="Unassembled WGS sequence"/>
</dbReference>
<dbReference type="Pfam" id="PF01423">
    <property type="entry name" value="LSM"/>
    <property type="match status" value="1"/>
</dbReference>
<dbReference type="InterPro" id="IPR036568">
    <property type="entry name" value="GGCT-like_sf"/>
</dbReference>
<comment type="caution">
    <text evidence="4">The sequence shown here is derived from an EMBL/GenBank/DDBJ whole genome shotgun (WGS) entry which is preliminary data.</text>
</comment>
<dbReference type="PROSITE" id="PS52002">
    <property type="entry name" value="SM"/>
    <property type="match status" value="1"/>
</dbReference>
<evidence type="ECO:0000313" key="4">
    <source>
        <dbReference type="EMBL" id="MBN3276389.1"/>
    </source>
</evidence>
<dbReference type="SMART" id="SM00651">
    <property type="entry name" value="Sm"/>
    <property type="match status" value="1"/>
</dbReference>
<evidence type="ECO:0000256" key="1">
    <source>
        <dbReference type="ARBA" id="ARBA00023239"/>
    </source>
</evidence>
<dbReference type="InterPro" id="IPR010920">
    <property type="entry name" value="LSM_dom_sf"/>
</dbReference>
<evidence type="ECO:0000256" key="2">
    <source>
        <dbReference type="ARBA" id="ARBA00033121"/>
    </source>
</evidence>
<dbReference type="SUPFAM" id="SSF110857">
    <property type="entry name" value="Gamma-glutamyl cyclotransferase-like"/>
    <property type="match status" value="1"/>
</dbReference>
<dbReference type="PANTHER" id="PTHR12935:SF13">
    <property type="entry name" value="GAMMA-GLUTAMYLCYCLOTRANSFERASE"/>
    <property type="match status" value="1"/>
</dbReference>
<dbReference type="Gene3D" id="3.10.490.10">
    <property type="entry name" value="Gamma-glutamyl cyclotransferase-like"/>
    <property type="match status" value="1"/>
</dbReference>
<feature type="non-terminal residue" evidence="4">
    <location>
        <position position="268"/>
    </location>
</feature>
<dbReference type="EMBL" id="JAAWVQ010059457">
    <property type="protein sequence ID" value="MBN3276389.1"/>
    <property type="molecule type" value="Genomic_DNA"/>
</dbReference>
<sequence>MKLSHETVTIELKNGTQVHGTITGVDVCMNTHLKAVKMTLKNREPVQLESLSIRGNNIRYFILPDSLPLDTLLVDIEPKVKSKKREAGTVLILIASMSNNNTKHFLYFAYGSNLLKERLQLNNPSAEFYCKGRIKDYTLNFGNWKGVESSWHGGAATITESLGDDVWGAVWKMNKSDLQSLDKQECVEMGMYRPLEVTVETEKGELSCRTYKMNECVVTDTSPQYKQVVCLGAKQNNLPVEYIKKLEAIETNNYSGPTPLNQIEEVMK</sequence>
<dbReference type="InterPro" id="IPR013024">
    <property type="entry name" value="GGCT-like"/>
</dbReference>
<keyword evidence="1" id="KW-0456">Lyase</keyword>
<name>A0ABS2XQH5_POLSP</name>
<accession>A0ABS2XQH5</accession>
<dbReference type="InterPro" id="IPR047575">
    <property type="entry name" value="Sm"/>
</dbReference>
<feature type="non-terminal residue" evidence="4">
    <location>
        <position position="1"/>
    </location>
</feature>
<dbReference type="CDD" id="cd01724">
    <property type="entry name" value="Sm_D1"/>
    <property type="match status" value="1"/>
</dbReference>
<keyword evidence="5" id="KW-1185">Reference proteome</keyword>
<gene>
    <name evidence="4" type="primary">Ggct</name>
    <name evidence="4" type="ORF">GTO93_0018109</name>
</gene>
<dbReference type="Gene3D" id="2.30.30.100">
    <property type="match status" value="1"/>
</dbReference>
<dbReference type="InterPro" id="IPR001163">
    <property type="entry name" value="Sm_dom_euk/arc"/>
</dbReference>
<dbReference type="InterPro" id="IPR017939">
    <property type="entry name" value="G-Glutamylcylcotransferase"/>
</dbReference>
<reference evidence="4" key="1">
    <citation type="journal article" date="2021" name="Cell">
        <title>Tracing the genetic footprints of vertebrate landing in non-teleost ray-finned fishes.</title>
        <authorList>
            <person name="Bi X."/>
            <person name="Wang K."/>
            <person name="Yang L."/>
            <person name="Pan H."/>
            <person name="Jiang H."/>
            <person name="Wei Q."/>
            <person name="Fang M."/>
            <person name="Yu H."/>
            <person name="Zhu C."/>
            <person name="Cai Y."/>
            <person name="He Y."/>
            <person name="Gan X."/>
            <person name="Zeng H."/>
            <person name="Yu D."/>
            <person name="Zhu Y."/>
            <person name="Jiang H."/>
            <person name="Qiu Q."/>
            <person name="Yang H."/>
            <person name="Zhang Y.E."/>
            <person name="Wang W."/>
            <person name="Zhu M."/>
            <person name="He S."/>
            <person name="Zhang G."/>
        </authorList>
    </citation>
    <scope>NUCLEOTIDE SEQUENCE</scope>
    <source>
        <strain evidence="4">Pddl_001</strain>
    </source>
</reference>
<organism evidence="4 5">
    <name type="scientific">Polyodon spathula</name>
    <name type="common">North American paddlefish</name>
    <name type="synonym">Squalus spathula</name>
    <dbReference type="NCBI Taxonomy" id="7913"/>
    <lineage>
        <taxon>Eukaryota</taxon>
        <taxon>Metazoa</taxon>
        <taxon>Chordata</taxon>
        <taxon>Craniata</taxon>
        <taxon>Vertebrata</taxon>
        <taxon>Euteleostomi</taxon>
        <taxon>Actinopterygii</taxon>
        <taxon>Chondrostei</taxon>
        <taxon>Acipenseriformes</taxon>
        <taxon>Polyodontidae</taxon>
        <taxon>Polyodon</taxon>
    </lineage>
</organism>
<dbReference type="SUPFAM" id="SSF50182">
    <property type="entry name" value="Sm-like ribonucleoproteins"/>
    <property type="match status" value="1"/>
</dbReference>